<name>A0A7R9J8U0_TIMCA</name>
<dbReference type="GO" id="GO:0009301">
    <property type="term" value="P:snRNA transcription"/>
    <property type="evidence" value="ECO:0007669"/>
    <property type="project" value="InterPro"/>
</dbReference>
<organism evidence="2">
    <name type="scientific">Timema californicum</name>
    <name type="common">California timema</name>
    <name type="synonym">Walking stick</name>
    <dbReference type="NCBI Taxonomy" id="61474"/>
    <lineage>
        <taxon>Eukaryota</taxon>
        <taxon>Metazoa</taxon>
        <taxon>Ecdysozoa</taxon>
        <taxon>Arthropoda</taxon>
        <taxon>Hexapoda</taxon>
        <taxon>Insecta</taxon>
        <taxon>Pterygota</taxon>
        <taxon>Neoptera</taxon>
        <taxon>Polyneoptera</taxon>
        <taxon>Phasmatodea</taxon>
        <taxon>Timematodea</taxon>
        <taxon>Timematoidea</taxon>
        <taxon>Timematidae</taxon>
        <taxon>Timema</taxon>
    </lineage>
</organism>
<evidence type="ECO:0000313" key="2">
    <source>
        <dbReference type="EMBL" id="CAD7574710.1"/>
    </source>
</evidence>
<evidence type="ECO:0000256" key="1">
    <source>
        <dbReference type="SAM" id="MobiDB-lite"/>
    </source>
</evidence>
<protein>
    <submittedName>
        <fullName evidence="2">(California timema) hypothetical protein</fullName>
    </submittedName>
</protein>
<dbReference type="AlphaFoldDB" id="A0A7R9J8U0"/>
<feature type="region of interest" description="Disordered" evidence="1">
    <location>
        <begin position="1"/>
        <end position="42"/>
    </location>
</feature>
<dbReference type="GO" id="GO:0016251">
    <property type="term" value="F:RNA polymerase II general transcription initiation factor activity"/>
    <property type="evidence" value="ECO:0007669"/>
    <property type="project" value="InterPro"/>
</dbReference>
<dbReference type="InterPro" id="IPR001005">
    <property type="entry name" value="SANT/Myb"/>
</dbReference>
<dbReference type="EMBL" id="OE182567">
    <property type="protein sequence ID" value="CAD7574710.1"/>
    <property type="molecule type" value="Genomic_DNA"/>
</dbReference>
<dbReference type="InterPro" id="IPR021281">
    <property type="entry name" value="SNAPC2"/>
</dbReference>
<proteinExistence type="predicted"/>
<dbReference type="CDD" id="cd00167">
    <property type="entry name" value="SANT"/>
    <property type="match status" value="1"/>
</dbReference>
<dbReference type="Pfam" id="PF11035">
    <property type="entry name" value="SNAPC2"/>
    <property type="match status" value="1"/>
</dbReference>
<accession>A0A7R9J8U0</accession>
<feature type="compositionally biased region" description="Basic and acidic residues" evidence="1">
    <location>
        <begin position="7"/>
        <end position="36"/>
    </location>
</feature>
<sequence>MDQLEEVTLKIETEQQTDADPKEYPGENSKNQKDIPQRNITKPLVKPMSRPKRLITKRPSVVNFTPAVTTSGWKNHEKVRLFRALKKYGHLDLHHLRKAVPNKSSTQIYTYLHYWAKVARDEAAVEFRNKSHVRKPKDPIEAEKLDLKVKAPLDQWLQLIEDAIPPEVLLRTKNLARAFYYISLYEPQPDPDDCDGVDFRDYESFLEEVHPHEIEEEWKTTFSVPDQNRIPVSPSSAVYSICKSSTLNHATTKAGKTLTPSLQFKGADECLKVIQEPGFNPLGMSLDTLKKIPNNKIVLSRPKLRFATNMEQLKGNAPQFRVKWWKVHQPHLYASDSEMPDLQTSSDSETG</sequence>
<reference evidence="2" key="1">
    <citation type="submission" date="2020-11" db="EMBL/GenBank/DDBJ databases">
        <authorList>
            <person name="Tran Van P."/>
        </authorList>
    </citation>
    <scope>NUCLEOTIDE SEQUENCE</scope>
</reference>
<gene>
    <name evidence="2" type="ORF">TCMB3V08_LOCUS7316</name>
</gene>